<evidence type="ECO:0000313" key="1">
    <source>
        <dbReference type="EMBL" id="CAB4184684.1"/>
    </source>
</evidence>
<dbReference type="EMBL" id="LR797184">
    <property type="protein sequence ID" value="CAB4192218.1"/>
    <property type="molecule type" value="Genomic_DNA"/>
</dbReference>
<dbReference type="EMBL" id="LR798418">
    <property type="protein sequence ID" value="CAB5230401.1"/>
    <property type="molecule type" value="Genomic_DNA"/>
</dbReference>
<evidence type="ECO:0000313" key="3">
    <source>
        <dbReference type="EMBL" id="CAB4216309.1"/>
    </source>
</evidence>
<protein>
    <submittedName>
        <fullName evidence="4">Uncharacterized protein</fullName>
    </submittedName>
</protein>
<name>A0A6J7XIQ2_9CAUD</name>
<evidence type="ECO:0000313" key="4">
    <source>
        <dbReference type="EMBL" id="CAB5230401.1"/>
    </source>
</evidence>
<reference evidence="4" key="1">
    <citation type="submission" date="2020-05" db="EMBL/GenBank/DDBJ databases">
        <authorList>
            <person name="Chiriac C."/>
            <person name="Salcher M."/>
            <person name="Ghai R."/>
            <person name="Kavagutti S V."/>
        </authorList>
    </citation>
    <scope>NUCLEOTIDE SEQUENCE</scope>
</reference>
<dbReference type="EMBL" id="LR797438">
    <property type="protein sequence ID" value="CAB4216309.1"/>
    <property type="molecule type" value="Genomic_DNA"/>
</dbReference>
<gene>
    <name evidence="1" type="ORF">UFOVP1128_30</name>
    <name evidence="2" type="ORF">UFOVP1237_16</name>
    <name evidence="3" type="ORF">UFOVP1489_4</name>
    <name evidence="4" type="ORF">UFOVP1575_13</name>
</gene>
<proteinExistence type="predicted"/>
<sequence length="163" mass="17974">MATMARCSHNNSTTTMTEISRIRTTVEQQKTESMKFQIREKLDGETESEYVQRLTEEYKAKMSDATPPALFDRAVTFIRAMASKAFEVPATDELQAQRLNICFSCEHFQVSIDQHEQVGHCGACGCGKSKLSSLAAKAAISLSTCPKGKWDFPAGQPLAESAD</sequence>
<organism evidence="4">
    <name type="scientific">uncultured Caudovirales phage</name>
    <dbReference type="NCBI Taxonomy" id="2100421"/>
    <lineage>
        <taxon>Viruses</taxon>
        <taxon>Duplodnaviria</taxon>
        <taxon>Heunggongvirae</taxon>
        <taxon>Uroviricota</taxon>
        <taxon>Caudoviricetes</taxon>
        <taxon>Peduoviridae</taxon>
        <taxon>Maltschvirus</taxon>
        <taxon>Maltschvirus maltsch</taxon>
    </lineage>
</organism>
<dbReference type="EMBL" id="LR797065">
    <property type="protein sequence ID" value="CAB4184684.1"/>
    <property type="molecule type" value="Genomic_DNA"/>
</dbReference>
<evidence type="ECO:0000313" key="2">
    <source>
        <dbReference type="EMBL" id="CAB4192218.1"/>
    </source>
</evidence>
<accession>A0A6J7XIQ2</accession>